<dbReference type="PANTHER" id="PTHR36453">
    <property type="entry name" value="SECRETED PROTEIN-RELATED"/>
    <property type="match status" value="1"/>
</dbReference>
<organism evidence="1 2">
    <name type="scientific">Ciona savignyi</name>
    <name type="common">Pacific transparent sea squirt</name>
    <dbReference type="NCBI Taxonomy" id="51511"/>
    <lineage>
        <taxon>Eukaryota</taxon>
        <taxon>Metazoa</taxon>
        <taxon>Chordata</taxon>
        <taxon>Tunicata</taxon>
        <taxon>Ascidiacea</taxon>
        <taxon>Phlebobranchia</taxon>
        <taxon>Cionidae</taxon>
        <taxon>Ciona</taxon>
    </lineage>
</organism>
<dbReference type="SUPFAM" id="SSF51126">
    <property type="entry name" value="Pectin lyase-like"/>
    <property type="match status" value="1"/>
</dbReference>
<proteinExistence type="predicted"/>
<dbReference type="Gene3D" id="2.160.20.10">
    <property type="entry name" value="Single-stranded right-handed beta-helix, Pectin lyase-like"/>
    <property type="match status" value="1"/>
</dbReference>
<reference evidence="2" key="1">
    <citation type="submission" date="2003-08" db="EMBL/GenBank/DDBJ databases">
        <authorList>
            <person name="Birren B."/>
            <person name="Nusbaum C."/>
            <person name="Abebe A."/>
            <person name="Abouelleil A."/>
            <person name="Adekoya E."/>
            <person name="Ait-zahra M."/>
            <person name="Allen N."/>
            <person name="Allen T."/>
            <person name="An P."/>
            <person name="Anderson M."/>
            <person name="Anderson S."/>
            <person name="Arachchi H."/>
            <person name="Armbruster J."/>
            <person name="Bachantsang P."/>
            <person name="Baldwin J."/>
            <person name="Barry A."/>
            <person name="Bayul T."/>
            <person name="Blitshsteyn B."/>
            <person name="Bloom T."/>
            <person name="Blye J."/>
            <person name="Boguslavskiy L."/>
            <person name="Borowsky M."/>
            <person name="Boukhgalter B."/>
            <person name="Brunache A."/>
            <person name="Butler J."/>
            <person name="Calixte N."/>
            <person name="Calvo S."/>
            <person name="Camarata J."/>
            <person name="Campo K."/>
            <person name="Chang J."/>
            <person name="Cheshatsang Y."/>
            <person name="Citroen M."/>
            <person name="Collymore A."/>
            <person name="Considine T."/>
            <person name="Cook A."/>
            <person name="Cooke P."/>
            <person name="Corum B."/>
            <person name="Cuomo C."/>
            <person name="David R."/>
            <person name="Dawoe T."/>
            <person name="Degray S."/>
            <person name="Dodge S."/>
            <person name="Dooley K."/>
            <person name="Dorje P."/>
            <person name="Dorjee K."/>
            <person name="Dorris L."/>
            <person name="Duffey N."/>
            <person name="Dupes A."/>
            <person name="Elkins T."/>
            <person name="Engels R."/>
            <person name="Erickson J."/>
            <person name="Farina A."/>
            <person name="Faro S."/>
            <person name="Ferreira P."/>
            <person name="Fischer H."/>
            <person name="Fitzgerald M."/>
            <person name="Foley K."/>
            <person name="Gage D."/>
            <person name="Galagan J."/>
            <person name="Gearin G."/>
            <person name="Gnerre S."/>
            <person name="Gnirke A."/>
            <person name="Goyette A."/>
            <person name="Graham J."/>
            <person name="Grandbois E."/>
            <person name="Gyaltsen K."/>
            <person name="Hafez N."/>
            <person name="Hagopian D."/>
            <person name="Hagos B."/>
            <person name="Hall J."/>
            <person name="Hatcher B."/>
            <person name="Heller A."/>
            <person name="Higgins H."/>
            <person name="Honan T."/>
            <person name="Horn A."/>
            <person name="Houde N."/>
            <person name="Hughes L."/>
            <person name="Hulme W."/>
            <person name="Husby E."/>
            <person name="Iliev I."/>
            <person name="Jaffe D."/>
            <person name="Jones C."/>
            <person name="Kamal M."/>
            <person name="Kamat A."/>
            <person name="Kamvysselis M."/>
            <person name="Karlsson E."/>
            <person name="Kells C."/>
            <person name="Kieu A."/>
            <person name="Kisner P."/>
            <person name="Kodira C."/>
            <person name="Kulbokas E."/>
            <person name="Labutti K."/>
            <person name="Lama D."/>
            <person name="Landers T."/>
            <person name="Leger J."/>
            <person name="Levine S."/>
            <person name="Lewis D."/>
            <person name="Lewis T."/>
            <person name="Lindblad-toh K."/>
            <person name="Liu X."/>
            <person name="Lokyitsang T."/>
            <person name="Lokyitsang Y."/>
            <person name="Lucien O."/>
            <person name="Lui A."/>
            <person name="Ma L.J."/>
            <person name="Mabbitt R."/>
            <person name="Macdonald J."/>
            <person name="Maclean C."/>
            <person name="Major J."/>
            <person name="Manning J."/>
            <person name="Marabella R."/>
            <person name="Maru K."/>
            <person name="Matthews C."/>
            <person name="Mauceli E."/>
            <person name="Mccarthy M."/>
            <person name="Mcdonough S."/>
            <person name="Mcghee T."/>
            <person name="Meldrim J."/>
            <person name="Meneus L."/>
            <person name="Mesirov J."/>
            <person name="Mihalev A."/>
            <person name="Mihova T."/>
            <person name="Mikkelsen T."/>
            <person name="Mlenga V."/>
            <person name="Moru K."/>
            <person name="Mozes J."/>
            <person name="Mulrain L."/>
            <person name="Munson G."/>
            <person name="Naylor J."/>
            <person name="Newes C."/>
            <person name="Nguyen C."/>
            <person name="Nguyen N."/>
            <person name="Nguyen T."/>
            <person name="Nicol R."/>
            <person name="Nielsen C."/>
            <person name="Nizzari M."/>
            <person name="Norbu C."/>
            <person name="Norbu N."/>
            <person name="O'donnell P."/>
            <person name="Okoawo O."/>
            <person name="O'leary S."/>
            <person name="Omotosho B."/>
            <person name="O'neill K."/>
            <person name="Osman S."/>
            <person name="Parker S."/>
            <person name="Perrin D."/>
            <person name="Phunkhang P."/>
            <person name="Piqani B."/>
            <person name="Purcell S."/>
            <person name="Rachupka T."/>
            <person name="Ramasamy U."/>
            <person name="Rameau R."/>
            <person name="Ray V."/>
            <person name="Raymond C."/>
            <person name="Retta R."/>
            <person name="Richardson S."/>
            <person name="Rise C."/>
            <person name="Rodriguez J."/>
            <person name="Rogers J."/>
            <person name="Rogov P."/>
            <person name="Rutman M."/>
            <person name="Schupbach R."/>
            <person name="Seaman C."/>
            <person name="Settipalli S."/>
            <person name="Sharpe T."/>
            <person name="Sheridan J."/>
            <person name="Sherpa N."/>
            <person name="Shi J."/>
            <person name="Smirnov S."/>
            <person name="Smith C."/>
            <person name="Sougnez C."/>
            <person name="Spencer B."/>
            <person name="Stalker J."/>
            <person name="Stange-thomann N."/>
            <person name="Stavropoulos S."/>
            <person name="Stetson K."/>
            <person name="Stone C."/>
            <person name="Stone S."/>
            <person name="Stubbs M."/>
            <person name="Talamas J."/>
            <person name="Tchuinga P."/>
            <person name="Tenzing P."/>
            <person name="Tesfaye S."/>
            <person name="Theodore J."/>
            <person name="Thoulutsang Y."/>
            <person name="Topham K."/>
            <person name="Towey S."/>
            <person name="Tsamla T."/>
            <person name="Tsomo N."/>
            <person name="Vallee D."/>
            <person name="Vassiliev H."/>
            <person name="Venkataraman V."/>
            <person name="Vinson J."/>
            <person name="Vo A."/>
            <person name="Wade C."/>
            <person name="Wang S."/>
            <person name="Wangchuk T."/>
            <person name="Wangdi T."/>
            <person name="Whittaker C."/>
            <person name="Wilkinson J."/>
            <person name="Wu Y."/>
            <person name="Wyman D."/>
            <person name="Yadav S."/>
            <person name="Yang S."/>
            <person name="Yang X."/>
            <person name="Yeager S."/>
            <person name="Yee E."/>
            <person name="Young G."/>
            <person name="Zainoun J."/>
            <person name="Zembeck L."/>
            <person name="Zimmer A."/>
            <person name="Zody M."/>
            <person name="Lander E."/>
        </authorList>
    </citation>
    <scope>NUCLEOTIDE SEQUENCE [LARGE SCALE GENOMIC DNA]</scope>
</reference>
<dbReference type="AlphaFoldDB" id="H2YGZ6"/>
<evidence type="ECO:0000313" key="2">
    <source>
        <dbReference type="Proteomes" id="UP000007875"/>
    </source>
</evidence>
<dbReference type="InterPro" id="IPR012334">
    <property type="entry name" value="Pectin_lyas_fold"/>
</dbReference>
<dbReference type="GeneTree" id="ENSGT00390000000829"/>
<reference evidence="1" key="3">
    <citation type="submission" date="2025-09" db="UniProtKB">
        <authorList>
            <consortium name="Ensembl"/>
        </authorList>
    </citation>
    <scope>IDENTIFICATION</scope>
</reference>
<evidence type="ECO:0000313" key="1">
    <source>
        <dbReference type="Ensembl" id="ENSCSAVP00000004595.1"/>
    </source>
</evidence>
<protein>
    <recommendedName>
        <fullName evidence="3">Right handed beta helix domain-containing protein</fullName>
    </recommendedName>
</protein>
<dbReference type="InterPro" id="IPR011050">
    <property type="entry name" value="Pectin_lyase_fold/virulence"/>
</dbReference>
<accession>H2YGZ6</accession>
<dbReference type="InterPro" id="IPR006626">
    <property type="entry name" value="PbH1"/>
</dbReference>
<dbReference type="HOGENOM" id="CLU_747948_0_0_1"/>
<dbReference type="Proteomes" id="UP000007875">
    <property type="component" value="Unassembled WGS sequence"/>
</dbReference>
<dbReference type="Ensembl" id="ENSCSAVT00000004662.1">
    <property type="protein sequence ID" value="ENSCSAVP00000004595.1"/>
    <property type="gene ID" value="ENSCSAVG00000002739.1"/>
</dbReference>
<dbReference type="InParanoid" id="H2YGZ6"/>
<reference evidence="1" key="2">
    <citation type="submission" date="2025-08" db="UniProtKB">
        <authorList>
            <consortium name="Ensembl"/>
        </authorList>
    </citation>
    <scope>IDENTIFICATION</scope>
</reference>
<keyword evidence="2" id="KW-1185">Reference proteome</keyword>
<dbReference type="eggNOG" id="ENOG502SAMW">
    <property type="taxonomic scope" value="Eukaryota"/>
</dbReference>
<dbReference type="PANTHER" id="PTHR36453:SF1">
    <property type="entry name" value="RIGHT HANDED BETA HELIX DOMAIN-CONTAINING PROTEIN"/>
    <property type="match status" value="1"/>
</dbReference>
<evidence type="ECO:0008006" key="3">
    <source>
        <dbReference type="Google" id="ProtNLM"/>
    </source>
</evidence>
<dbReference type="SMART" id="SM00710">
    <property type="entry name" value="PbH1"/>
    <property type="match status" value="5"/>
</dbReference>
<name>H2YGZ6_CIOSA</name>
<dbReference type="OMA" id="SICHIHA"/>
<sequence>MVKNVNITNSVFSDIGNIAVTVEYNNDPTNTFAPRDILIEQNTFVGCGVYSMYQPTCVHVKGVRNIVVTRNDISRSSYAGIRVGWQKVFTRDYVTPGEYVFYVTRNNVHHYGNGIMNDFAGVYLSSNMPDCGIAQNMSICHIHALISENTIHHSEAYYYGAIGVYTDTAASSVTVTRNWIYKLSDCAVNFHCGQNDIAVNNMIYHTSPKRVFGVCNPSVGDDGRMPRQVMTFERNVIYVGNTNARLYGRGDFWENDMPKVDWNTYFFKPSDFKQFTKFFCKTMTPTEWVENAKNDGNSAVADPLFRNISSDDYRLHKTSPAFKQGIESVDLRHVLLDSGAC</sequence>